<organism evidence="5 6">
    <name type="scientific">Candida glabrata</name>
    <name type="common">Yeast</name>
    <name type="synonym">Torulopsis glabrata</name>
    <dbReference type="NCBI Taxonomy" id="5478"/>
    <lineage>
        <taxon>Eukaryota</taxon>
        <taxon>Fungi</taxon>
        <taxon>Dikarya</taxon>
        <taxon>Ascomycota</taxon>
        <taxon>Saccharomycotina</taxon>
        <taxon>Saccharomycetes</taxon>
        <taxon>Saccharomycetales</taxon>
        <taxon>Saccharomycetaceae</taxon>
        <taxon>Nakaseomyces</taxon>
    </lineage>
</organism>
<dbReference type="EMBL" id="LLZZ01000019">
    <property type="protein sequence ID" value="KTB12606.1"/>
    <property type="molecule type" value="Genomic_DNA"/>
</dbReference>
<evidence type="ECO:0000256" key="2">
    <source>
        <dbReference type="PROSITE-ProRule" id="PRU00376"/>
    </source>
</evidence>
<dbReference type="InterPro" id="IPR055129">
    <property type="entry name" value="YEATS_dom"/>
</dbReference>
<dbReference type="Gene3D" id="2.60.40.1970">
    <property type="entry name" value="YEATS domain"/>
    <property type="match status" value="1"/>
</dbReference>
<dbReference type="InterPro" id="IPR005033">
    <property type="entry name" value="YEATS"/>
</dbReference>
<dbReference type="InterPro" id="IPR016665">
    <property type="entry name" value="Sas5/TAF14"/>
</dbReference>
<dbReference type="GO" id="GO:0006355">
    <property type="term" value="P:regulation of DNA-templated transcription"/>
    <property type="evidence" value="ECO:0007669"/>
    <property type="project" value="InterPro"/>
</dbReference>
<comment type="caution">
    <text evidence="5">The sequence shown here is derived from an EMBL/GenBank/DDBJ whole genome shotgun (WGS) entry which is preliminary data.</text>
</comment>
<feature type="domain" description="YEATS" evidence="3">
    <location>
        <begin position="9"/>
        <end position="143"/>
    </location>
</feature>
<dbReference type="PROSITE" id="PS51037">
    <property type="entry name" value="YEATS"/>
    <property type="match status" value="1"/>
</dbReference>
<dbReference type="VEuPathDB" id="FungiDB:GVI51_L02519"/>
<dbReference type="GO" id="GO:0005634">
    <property type="term" value="C:nucleus"/>
    <property type="evidence" value="ECO:0007669"/>
    <property type="project" value="UniProtKB-SubCell"/>
</dbReference>
<reference evidence="5 6" key="1">
    <citation type="submission" date="2015-10" db="EMBL/GenBank/DDBJ databases">
        <title>Draft genomes sequences of Candida glabrata isolates 1A, 1B, 2A, 2B, 3A and 3B.</title>
        <authorList>
            <person name="Haavelsrud O.E."/>
            <person name="Gaustad P."/>
        </authorList>
    </citation>
    <scope>NUCLEOTIDE SEQUENCE [LARGE SCALE GENOMIC DNA]</scope>
    <source>
        <strain evidence="5">910700640</strain>
    </source>
</reference>
<dbReference type="PIRSF" id="PIRSF016551">
    <property type="entry name" value="SAS5/TFIID_14"/>
    <property type="match status" value="1"/>
</dbReference>
<dbReference type="GO" id="GO:0000781">
    <property type="term" value="C:chromosome, telomeric region"/>
    <property type="evidence" value="ECO:0007669"/>
    <property type="project" value="GOC"/>
</dbReference>
<keyword evidence="1 2" id="KW-0539">Nucleus</keyword>
<evidence type="ECO:0000259" key="3">
    <source>
        <dbReference type="PROSITE" id="PS51037"/>
    </source>
</evidence>
<evidence type="ECO:0000313" key="4">
    <source>
        <dbReference type="EMBL" id="KTB01101.1"/>
    </source>
</evidence>
<evidence type="ECO:0000313" key="6">
    <source>
        <dbReference type="Proteomes" id="UP000054886"/>
    </source>
</evidence>
<dbReference type="VEuPathDB" id="FungiDB:CAGL0L02739g"/>
<dbReference type="GO" id="GO:0004402">
    <property type="term" value="F:histone acetyltransferase activity"/>
    <property type="evidence" value="ECO:0007669"/>
    <property type="project" value="EnsemblFungi"/>
</dbReference>
<sequence length="229" mass="26429">MAFCTKSMGDNTIAITLRVKTQQSVLLDQQLEEGELPLRQWRVEVSMLDRNKDEVKADILSSVTYHLHPTFVKPRRKMKTPPFSLEEIGWGEFSMTLMCKFRHNGGVVKIQHELEFSEDAYIIDYSVNVPYLSEGPFYSLLARHFNVIPQNSVPVDNNIKQLPKWVKTLQLQDEDTINELLQRILSNAAVKNFVNKIPRHEEVVFCLGELPDELMNSLTEYMESTGDIK</sequence>
<dbReference type="PANTHER" id="PTHR23195">
    <property type="entry name" value="YEATS DOMAIN"/>
    <property type="match status" value="1"/>
</dbReference>
<dbReference type="EMBL" id="LLZZ01000132">
    <property type="protein sequence ID" value="KTB01101.1"/>
    <property type="molecule type" value="Genomic_DNA"/>
</dbReference>
<dbReference type="GO" id="GO:0000785">
    <property type="term" value="C:chromatin"/>
    <property type="evidence" value="ECO:0007669"/>
    <property type="project" value="EnsemblFungi"/>
</dbReference>
<dbReference type="GO" id="GO:0033255">
    <property type="term" value="C:SAS acetyltransferase complex"/>
    <property type="evidence" value="ECO:0007669"/>
    <property type="project" value="EnsemblFungi"/>
</dbReference>
<dbReference type="Proteomes" id="UP000054886">
    <property type="component" value="Unassembled WGS sequence"/>
</dbReference>
<dbReference type="VEuPathDB" id="FungiDB:GWK60_L12507"/>
<name>A0A0W0E5A9_CANGB</name>
<dbReference type="OMA" id="DAYIVEY"/>
<proteinExistence type="predicted"/>
<dbReference type="CDD" id="cd16905">
    <property type="entry name" value="YEATS_Taf14_like"/>
    <property type="match status" value="1"/>
</dbReference>
<comment type="subcellular location">
    <subcellularLocation>
        <location evidence="2">Nucleus</location>
    </subcellularLocation>
</comment>
<dbReference type="VEuPathDB" id="FungiDB:B1J91_L02739g"/>
<dbReference type="GO" id="GO:0031509">
    <property type="term" value="P:subtelomeric heterochromatin formation"/>
    <property type="evidence" value="ECO:0007669"/>
    <property type="project" value="EnsemblFungi"/>
</dbReference>
<dbReference type="InterPro" id="IPR038704">
    <property type="entry name" value="YEAST_sf"/>
</dbReference>
<accession>A0A0W0E5A9</accession>
<dbReference type="Pfam" id="PF03366">
    <property type="entry name" value="YEATS"/>
    <property type="match status" value="1"/>
</dbReference>
<gene>
    <name evidence="4" type="ORF">AO440_004548</name>
    <name evidence="5" type="ORF">AO440_005868</name>
</gene>
<evidence type="ECO:0000256" key="1">
    <source>
        <dbReference type="ARBA" id="ARBA00023242"/>
    </source>
</evidence>
<evidence type="ECO:0000313" key="5">
    <source>
        <dbReference type="EMBL" id="KTB12606.1"/>
    </source>
</evidence>
<protein>
    <submittedName>
        <fullName evidence="5">Something about silencing protein 5</fullName>
    </submittedName>
</protein>
<dbReference type="AlphaFoldDB" id="A0A0W0E5A9"/>